<comment type="caution">
    <text evidence="1">The sequence shown here is derived from an EMBL/GenBank/DDBJ whole genome shotgun (WGS) entry which is preliminary data.</text>
</comment>
<proteinExistence type="predicted"/>
<evidence type="ECO:0000313" key="2">
    <source>
        <dbReference type="Proteomes" id="UP000249016"/>
    </source>
</evidence>
<keyword evidence="2" id="KW-1185">Reference proteome</keyword>
<dbReference type="EMBL" id="QLII01000004">
    <property type="protein sequence ID" value="RAI72903.1"/>
    <property type="molecule type" value="Genomic_DNA"/>
</dbReference>
<sequence>MIFDPQIFYKSFLKNFHRHKVIYLKELLDNLSKYEDKFLTNKPLHEDSNELQLTLKSDLRQTYFHAIETFFELFFAFKPK</sequence>
<name>A0A327NDW8_9BACT</name>
<dbReference type="AlphaFoldDB" id="A0A327NDW8"/>
<gene>
    <name evidence="1" type="ORF">HMF3257_39040</name>
</gene>
<evidence type="ECO:0000313" key="1">
    <source>
        <dbReference type="EMBL" id="RAI72903.1"/>
    </source>
</evidence>
<reference evidence="1 2" key="1">
    <citation type="submission" date="2018-06" db="EMBL/GenBank/DDBJ databases">
        <title>Spirosoma sp. HMF3257 Genome sequencing and assembly.</title>
        <authorList>
            <person name="Kang H."/>
            <person name="Cha I."/>
            <person name="Kim H."/>
            <person name="Kang J."/>
            <person name="Joh K."/>
        </authorList>
    </citation>
    <scope>NUCLEOTIDE SEQUENCE [LARGE SCALE GENOMIC DNA]</scope>
    <source>
        <strain evidence="1 2">HMF3257</strain>
    </source>
</reference>
<protein>
    <submittedName>
        <fullName evidence="1">Uncharacterized protein</fullName>
    </submittedName>
</protein>
<organism evidence="1 2">
    <name type="scientific">Spirosoma telluris</name>
    <dbReference type="NCBI Taxonomy" id="2183553"/>
    <lineage>
        <taxon>Bacteria</taxon>
        <taxon>Pseudomonadati</taxon>
        <taxon>Bacteroidota</taxon>
        <taxon>Cytophagia</taxon>
        <taxon>Cytophagales</taxon>
        <taxon>Cytophagaceae</taxon>
        <taxon>Spirosoma</taxon>
    </lineage>
</organism>
<accession>A0A327NDW8</accession>
<dbReference type="Proteomes" id="UP000249016">
    <property type="component" value="Unassembled WGS sequence"/>
</dbReference>